<proteinExistence type="predicted"/>
<dbReference type="Proteomes" id="UP000017131">
    <property type="component" value="Unassembled WGS sequence"/>
</dbReference>
<protein>
    <submittedName>
        <fullName evidence="1">Uncharacterized protein</fullName>
    </submittedName>
</protein>
<accession>A0ABN0PEE5</accession>
<dbReference type="EMBL" id="AXDY01000004">
    <property type="protein sequence ID" value="ERS93836.1"/>
    <property type="molecule type" value="Genomic_DNA"/>
</dbReference>
<organism evidence="1 2">
    <name type="scientific">Staphylococcus simulans UMC-CNS-990</name>
    <dbReference type="NCBI Taxonomy" id="1405498"/>
    <lineage>
        <taxon>Bacteria</taxon>
        <taxon>Bacillati</taxon>
        <taxon>Bacillota</taxon>
        <taxon>Bacilli</taxon>
        <taxon>Bacillales</taxon>
        <taxon>Staphylococcaceae</taxon>
        <taxon>Staphylococcus</taxon>
    </lineage>
</organism>
<evidence type="ECO:0000313" key="1">
    <source>
        <dbReference type="EMBL" id="ERS93836.1"/>
    </source>
</evidence>
<evidence type="ECO:0000313" key="2">
    <source>
        <dbReference type="Proteomes" id="UP000017131"/>
    </source>
</evidence>
<sequence length="136" mass="15606">MKEQHTVLDGRYAEYQGEVFRVLNDFGKTLHLVTEDAGAQSLGFEAKTTKYSSHTLFYKDVKRQEVDALYDLKHEARYGGTLFDLFFDAKGQSYIGTSEADKAEAFGLKETDEGYYSKAINDDDYEPVIYREELEL</sequence>
<comment type="caution">
    <text evidence="1">The sequence shown here is derived from an EMBL/GenBank/DDBJ whole genome shotgun (WGS) entry which is preliminary data.</text>
</comment>
<keyword evidence="2" id="KW-1185">Reference proteome</keyword>
<name>A0ABN0PEE5_STASI</name>
<reference evidence="1 2" key="1">
    <citation type="journal article" date="2013" name="Genome Announc.">
        <title>Draft Genome Sequence of Staphylococcus simulans UMC-CNS-990, Isolated from a Case of Chronic Bovine Mastitis.</title>
        <authorList>
            <person name="Calcutt M.J."/>
            <person name="Foecking M.F."/>
            <person name="Hsieh H.Y."/>
            <person name="Perry J."/>
            <person name="Stewart G.C."/>
            <person name="Middleton J.R."/>
        </authorList>
    </citation>
    <scope>NUCLEOTIDE SEQUENCE [LARGE SCALE GENOMIC DNA]</scope>
    <source>
        <strain evidence="1 2">UMC-CNS-990</strain>
    </source>
</reference>
<dbReference type="GeneID" id="77332529"/>
<dbReference type="RefSeq" id="WP_023015488.1">
    <property type="nucleotide sequence ID" value="NZ_AXDY01000004.1"/>
</dbReference>
<gene>
    <name evidence="1" type="ORF">SSIM_06445</name>
</gene>